<dbReference type="Proteomes" id="UP000325255">
    <property type="component" value="Unassembled WGS sequence"/>
</dbReference>
<feature type="transmembrane region" description="Helical" evidence="8">
    <location>
        <begin position="106"/>
        <end position="124"/>
    </location>
</feature>
<feature type="transmembrane region" description="Helical" evidence="8">
    <location>
        <begin position="277"/>
        <end position="298"/>
    </location>
</feature>
<dbReference type="EMBL" id="VWPK01000014">
    <property type="protein sequence ID" value="KAA5612191.1"/>
    <property type="molecule type" value="Genomic_DNA"/>
</dbReference>
<feature type="transmembrane region" description="Helical" evidence="8">
    <location>
        <begin position="12"/>
        <end position="31"/>
    </location>
</feature>
<dbReference type="InterPro" id="IPR003918">
    <property type="entry name" value="NADH_UbQ_OxRdtase"/>
</dbReference>
<evidence type="ECO:0000256" key="3">
    <source>
        <dbReference type="ARBA" id="ARBA00022692"/>
    </source>
</evidence>
<feature type="transmembrane region" description="Helical" evidence="8">
    <location>
        <begin position="185"/>
        <end position="204"/>
    </location>
</feature>
<evidence type="ECO:0000256" key="4">
    <source>
        <dbReference type="ARBA" id="ARBA00022989"/>
    </source>
</evidence>
<evidence type="ECO:0000256" key="6">
    <source>
        <dbReference type="ARBA" id="ARBA00023136"/>
    </source>
</evidence>
<feature type="transmembrane region" description="Helical" evidence="8">
    <location>
        <begin position="960"/>
        <end position="981"/>
    </location>
</feature>
<feature type="transmembrane region" description="Helical" evidence="8">
    <location>
        <begin position="755"/>
        <end position="779"/>
    </location>
</feature>
<dbReference type="GO" id="GO:0005886">
    <property type="term" value="C:plasma membrane"/>
    <property type="evidence" value="ECO:0007669"/>
    <property type="project" value="UniProtKB-SubCell"/>
</dbReference>
<evidence type="ECO:0000256" key="8">
    <source>
        <dbReference type="SAM" id="Phobius"/>
    </source>
</evidence>
<feature type="transmembrane region" description="Helical" evidence="8">
    <location>
        <begin position="542"/>
        <end position="561"/>
    </location>
</feature>
<dbReference type="RefSeq" id="WP_150040799.1">
    <property type="nucleotide sequence ID" value="NZ_OW485601.1"/>
</dbReference>
<feature type="transmembrane region" description="Helical" evidence="8">
    <location>
        <begin position="786"/>
        <end position="804"/>
    </location>
</feature>
<dbReference type="InterPro" id="IPR052175">
    <property type="entry name" value="ComplexI-like_HydComp"/>
</dbReference>
<evidence type="ECO:0000313" key="12">
    <source>
        <dbReference type="Proteomes" id="UP000325255"/>
    </source>
</evidence>
<feature type="transmembrane region" description="Helical" evidence="8">
    <location>
        <begin position="68"/>
        <end position="86"/>
    </location>
</feature>
<dbReference type="PRINTS" id="PR01437">
    <property type="entry name" value="NUOXDRDTASE4"/>
</dbReference>
<feature type="transmembrane region" description="Helical" evidence="8">
    <location>
        <begin position="703"/>
        <end position="722"/>
    </location>
</feature>
<reference evidence="11 12" key="1">
    <citation type="submission" date="2019-09" db="EMBL/GenBank/DDBJ databases">
        <title>Genome sequence of Rhodovastum atsumiense, a diverse member of the Acetobacteraceae family of non-sulfur purple photosynthetic bacteria.</title>
        <authorList>
            <person name="Meyer T."/>
            <person name="Kyndt J."/>
        </authorList>
    </citation>
    <scope>NUCLEOTIDE SEQUENCE [LARGE SCALE GENOMIC DNA]</scope>
    <source>
        <strain evidence="11 12">DSM 21279</strain>
    </source>
</reference>
<feature type="transmembrane region" description="Helical" evidence="8">
    <location>
        <begin position="310"/>
        <end position="327"/>
    </location>
</feature>
<feature type="transmembrane region" description="Helical" evidence="8">
    <location>
        <begin position="361"/>
        <end position="385"/>
    </location>
</feature>
<dbReference type="PANTHER" id="PTHR42682">
    <property type="entry name" value="HYDROGENASE-4 COMPONENT F"/>
    <property type="match status" value="1"/>
</dbReference>
<evidence type="ECO:0000259" key="10">
    <source>
        <dbReference type="Pfam" id="PF00662"/>
    </source>
</evidence>
<dbReference type="GO" id="GO:0016491">
    <property type="term" value="F:oxidoreductase activity"/>
    <property type="evidence" value="ECO:0007669"/>
    <property type="project" value="UniProtKB-KW"/>
</dbReference>
<keyword evidence="6 8" id="KW-0472">Membrane</keyword>
<feature type="transmembrane region" description="Helical" evidence="8">
    <location>
        <begin position="839"/>
        <end position="861"/>
    </location>
</feature>
<gene>
    <name evidence="11" type="ORF">F1189_11050</name>
</gene>
<protein>
    <submittedName>
        <fullName evidence="11">Oxidoreductase</fullName>
    </submittedName>
</protein>
<dbReference type="InterPro" id="IPR001750">
    <property type="entry name" value="ND/Mrp_TM"/>
</dbReference>
<feature type="transmembrane region" description="Helical" evidence="8">
    <location>
        <begin position="451"/>
        <end position="470"/>
    </location>
</feature>
<dbReference type="GO" id="GO:0042773">
    <property type="term" value="P:ATP synthesis coupled electron transport"/>
    <property type="evidence" value="ECO:0007669"/>
    <property type="project" value="InterPro"/>
</dbReference>
<feature type="transmembrane region" description="Helical" evidence="8">
    <location>
        <begin position="651"/>
        <end position="672"/>
    </location>
</feature>
<feature type="transmembrane region" description="Helical" evidence="8">
    <location>
        <begin position="333"/>
        <end position="349"/>
    </location>
</feature>
<keyword evidence="4 8" id="KW-1133">Transmembrane helix</keyword>
<feature type="transmembrane region" description="Helical" evidence="8">
    <location>
        <begin position="988"/>
        <end position="1016"/>
    </location>
</feature>
<feature type="transmembrane region" description="Helical" evidence="8">
    <location>
        <begin position="144"/>
        <end position="164"/>
    </location>
</feature>
<comment type="caution">
    <text evidence="11">The sequence shown here is derived from an EMBL/GenBank/DDBJ whole genome shotgun (WGS) entry which is preliminary data.</text>
</comment>
<comment type="subcellular location">
    <subcellularLocation>
        <location evidence="1">Cell membrane</location>
        <topology evidence="1">Multi-pass membrane protein</topology>
    </subcellularLocation>
    <subcellularLocation>
        <location evidence="7">Membrane</location>
        <topology evidence="7">Multi-pass membrane protein</topology>
    </subcellularLocation>
</comment>
<dbReference type="OrthoDB" id="9811798at2"/>
<feature type="transmembrane region" description="Helical" evidence="8">
    <location>
        <begin position="1187"/>
        <end position="1208"/>
    </location>
</feature>
<feature type="transmembrane region" description="Helical" evidence="8">
    <location>
        <begin position="482"/>
        <end position="500"/>
    </location>
</feature>
<feature type="transmembrane region" description="Helical" evidence="8">
    <location>
        <begin position="573"/>
        <end position="594"/>
    </location>
</feature>
<dbReference type="InterPro" id="IPR001516">
    <property type="entry name" value="Proton_antipo_N"/>
</dbReference>
<feature type="transmembrane region" description="Helical" evidence="8">
    <location>
        <begin position="38"/>
        <end position="56"/>
    </location>
</feature>
<accession>A0A5M6IVE6</accession>
<dbReference type="AlphaFoldDB" id="A0A5M6IVE6"/>
<evidence type="ECO:0000256" key="1">
    <source>
        <dbReference type="ARBA" id="ARBA00004651"/>
    </source>
</evidence>
<dbReference type="GO" id="GO:0008137">
    <property type="term" value="F:NADH dehydrogenase (ubiquinone) activity"/>
    <property type="evidence" value="ECO:0007669"/>
    <property type="project" value="InterPro"/>
</dbReference>
<evidence type="ECO:0000256" key="2">
    <source>
        <dbReference type="ARBA" id="ARBA00022475"/>
    </source>
</evidence>
<evidence type="ECO:0000256" key="7">
    <source>
        <dbReference type="RuleBase" id="RU000320"/>
    </source>
</evidence>
<evidence type="ECO:0000256" key="5">
    <source>
        <dbReference type="ARBA" id="ARBA00023002"/>
    </source>
</evidence>
<feature type="transmembrane region" description="Helical" evidence="8">
    <location>
        <begin position="1057"/>
        <end position="1075"/>
    </location>
</feature>
<feature type="transmembrane region" description="Helical" evidence="8">
    <location>
        <begin position="614"/>
        <end position="639"/>
    </location>
</feature>
<feature type="domain" description="NADH:quinone oxidoreductase/Mrp antiporter transmembrane" evidence="9">
    <location>
        <begin position="327"/>
        <end position="624"/>
    </location>
</feature>
<keyword evidence="12" id="KW-1185">Reference proteome</keyword>
<feature type="transmembrane region" description="Helical" evidence="8">
    <location>
        <begin position="227"/>
        <end position="246"/>
    </location>
</feature>
<feature type="transmembrane region" description="Helical" evidence="8">
    <location>
        <begin position="507"/>
        <end position="530"/>
    </location>
</feature>
<keyword evidence="5" id="KW-0560">Oxidoreductase</keyword>
<name>A0A5M6IVE6_9PROT</name>
<feature type="transmembrane region" description="Helical" evidence="8">
    <location>
        <begin position="810"/>
        <end position="827"/>
    </location>
</feature>
<feature type="transmembrane region" description="Helical" evidence="8">
    <location>
        <begin position="405"/>
        <end position="431"/>
    </location>
</feature>
<dbReference type="Pfam" id="PF00662">
    <property type="entry name" value="Proton_antipo_N"/>
    <property type="match status" value="1"/>
</dbReference>
<feature type="transmembrane region" description="Helical" evidence="8">
    <location>
        <begin position="729"/>
        <end position="749"/>
    </location>
</feature>
<keyword evidence="2" id="KW-1003">Cell membrane</keyword>
<evidence type="ECO:0000313" key="11">
    <source>
        <dbReference type="EMBL" id="KAA5612191.1"/>
    </source>
</evidence>
<sequence>MLSMGVLDPMALAWVGTIFLLFGEAAALASLPNLPRVLLVSTVAEVGYVLIGLGLGGPAGETGAFMHLGYQLVMRGLVVVMGWYLIRRTGSASLNDLAGSGHRMPVPATLFGFGMFSVMGLSPFKGSYSKFLILYAAIEQGHWQLAAIATAATILAAVYYMLIIQRVCFEQPPRRIDLAPVSRQVLPVAAVLAGVTALISFWPVPLQHLAEWLAGVTDATAVPAFEAPWASLVLVPYIGGFLLYAIGRFSPRWRDVAAVALAVVTLTLVAVDDTLDPASRLFALLFAGIACVMVIYSLGYMAHAEWTNRYYFFAFLMFGSLLGLATAHELGNFYVYWELMTWTSYFLVIHEQTRSALRAGLIYFLMCASGAYVMLFGILVVHSGIGSFEFSAIAAGIDRIAPLTGFLAAACFFVGFAVKAGLVPLHAWLPVAHPQAPSSVSGPLSGILTKAGIFGFVKILYAVFGIGALARFSTEAIDLRTILLILGCATLLYGEIRALFETELKRMLAFSTLAQIGEVAAILGIGTALATDAALLHVTNHAVMKILLFYAAGAFLLRAGLRRIEDMAGLGRVMPLTAGAYALASVAIMGLPPFSGFVSKFLMIYAAASNGDYAVAAILLLGGIIGVVYYTRVIGVLFYRPYAGPTGLREAPASMLVAMGVLAAAILLGGLVPGYQIDLVARVGTLVALRGGMAPAVLPNLVTAWPLSASLVMLGAIGVLAIGRVSVTWAGRLAVATLVVALGVVLLQAGHGDLLSVGFAALIAGVAALNMTHATAYLAHGHAQPRFYAAFLVMVAGLLGMTTAPDLFTFFAFWELMSSWALWAAIIHEETEEARREGFKYFLFNTIGASFLFLGVAGLAARTGTVMLGDIAPALAALPPLTAGSMVGLILLGLVMKAAMLPARIDYQMHPAAAPTPVSGYISAVLLKSGPWAVLKLSFAFGGAAALARFGGMIGGQPTLLAVISVIAGITIVYAGAMAMVQKGIKLLLIYSTVCQLGYVLLALSFGTSLGVAAGLMHLVNHMLLKDTLFLVAGAVMVHSHATMLDELGGLGRRMPLTFGMFLFAGLSLSGIPPLNGFSSKWMIFEAAFQSGHWMLGVMAMVSSLFTLAAVLKFAHVAFMGTPTARTLSAREAPIGMLVPMGLLTLASLAVTFLPGLVLVPISWIQAELGLTPVAARLFGGLPGVDGWNPSLLAFLMLVLGLALLPWLRLGHRAGLVRSEPHSCGVTTLAPDLTRVGAASLFEDPDAAIRSLRVPAPAGQG</sequence>
<keyword evidence="3 7" id="KW-0812">Transmembrane</keyword>
<dbReference type="Pfam" id="PF00361">
    <property type="entry name" value="Proton_antipo_M"/>
    <property type="match status" value="3"/>
</dbReference>
<feature type="domain" description="NADH:quinone oxidoreductase/Mrp antiporter transmembrane" evidence="9">
    <location>
        <begin position="12"/>
        <end position="154"/>
    </location>
</feature>
<organism evidence="11 12">
    <name type="scientific">Rhodovastum atsumiense</name>
    <dbReference type="NCBI Taxonomy" id="504468"/>
    <lineage>
        <taxon>Bacteria</taxon>
        <taxon>Pseudomonadati</taxon>
        <taxon>Pseudomonadota</taxon>
        <taxon>Alphaproteobacteria</taxon>
        <taxon>Acetobacterales</taxon>
        <taxon>Acetobacteraceae</taxon>
        <taxon>Rhodovastum</taxon>
    </lineage>
</organism>
<feature type="domain" description="NADH-Ubiquinone oxidoreductase (complex I) chain 5 N-terminal" evidence="10">
    <location>
        <begin position="275"/>
        <end position="311"/>
    </location>
</feature>
<evidence type="ECO:0000259" key="9">
    <source>
        <dbReference type="Pfam" id="PF00361"/>
    </source>
</evidence>
<feature type="transmembrane region" description="Helical" evidence="8">
    <location>
        <begin position="1095"/>
        <end position="1120"/>
    </location>
</feature>
<proteinExistence type="predicted"/>
<feature type="transmembrane region" description="Helical" evidence="8">
    <location>
        <begin position="881"/>
        <end position="900"/>
    </location>
</feature>
<feature type="domain" description="NADH:quinone oxidoreductase/Mrp antiporter transmembrane" evidence="9">
    <location>
        <begin position="804"/>
        <end position="1107"/>
    </location>
</feature>
<dbReference type="PANTHER" id="PTHR42682:SF4">
    <property type="entry name" value="NADH-UBIQUINONE_PLASTOQUINONE"/>
    <property type="match status" value="1"/>
</dbReference>
<feature type="transmembrane region" description="Helical" evidence="8">
    <location>
        <begin position="1141"/>
        <end position="1167"/>
    </location>
</feature>
<feature type="transmembrane region" description="Helical" evidence="8">
    <location>
        <begin position="1028"/>
        <end position="1045"/>
    </location>
</feature>
<feature type="transmembrane region" description="Helical" evidence="8">
    <location>
        <begin position="253"/>
        <end position="271"/>
    </location>
</feature>